<evidence type="ECO:0000313" key="3">
    <source>
        <dbReference type="Proteomes" id="UP000250166"/>
    </source>
</evidence>
<name>A0A2X3GMV9_9HELI</name>
<evidence type="ECO:0000313" key="2">
    <source>
        <dbReference type="EMBL" id="SQC36500.1"/>
    </source>
</evidence>
<organism evidence="2 3">
    <name type="scientific">Helicobacter fennelliae</name>
    <dbReference type="NCBI Taxonomy" id="215"/>
    <lineage>
        <taxon>Bacteria</taxon>
        <taxon>Pseudomonadati</taxon>
        <taxon>Campylobacterota</taxon>
        <taxon>Epsilonproteobacteria</taxon>
        <taxon>Campylobacterales</taxon>
        <taxon>Helicobacteraceae</taxon>
        <taxon>Helicobacter</taxon>
    </lineage>
</organism>
<proteinExistence type="predicted"/>
<dbReference type="EMBL" id="UAWL01000031">
    <property type="protein sequence ID" value="SQC36500.1"/>
    <property type="molecule type" value="Genomic_DNA"/>
</dbReference>
<dbReference type="Proteomes" id="UP000250166">
    <property type="component" value="Unassembled WGS sequence"/>
</dbReference>
<feature type="region of interest" description="Disordered" evidence="1">
    <location>
        <begin position="87"/>
        <end position="109"/>
    </location>
</feature>
<evidence type="ECO:0000256" key="1">
    <source>
        <dbReference type="SAM" id="MobiDB-lite"/>
    </source>
</evidence>
<reference evidence="2 3" key="1">
    <citation type="submission" date="2018-06" db="EMBL/GenBank/DDBJ databases">
        <authorList>
            <consortium name="Pathogen Informatics"/>
            <person name="Doyle S."/>
        </authorList>
    </citation>
    <scope>NUCLEOTIDE SEQUENCE [LARGE SCALE GENOMIC DNA]</scope>
    <source>
        <strain evidence="2 3">NCTC13102</strain>
    </source>
</reference>
<protein>
    <submittedName>
        <fullName evidence="2">Uncharacterized protein</fullName>
    </submittedName>
</protein>
<gene>
    <name evidence="2" type="ORF">NCTC13102_02307</name>
</gene>
<dbReference type="AlphaFoldDB" id="A0A2X3GMV9"/>
<accession>A0A2X3GMV9</accession>
<sequence>MEQALKIFEEEKFLEHTQKEVFNLKYKTPCRDAILEEILKIEQEKNAKCISVREYKIEETFKNGKVQTTSQVQLDFDRPVKYTLDEPKVTKRQAEEESQTIQTKKLRRQ</sequence>
<dbReference type="RefSeq" id="WP_112059317.1">
    <property type="nucleotide sequence ID" value="NZ_UAWL01000031.1"/>
</dbReference>